<dbReference type="EMBL" id="JAVDYI010000001">
    <property type="protein sequence ID" value="MDR7359957.1"/>
    <property type="molecule type" value="Genomic_DNA"/>
</dbReference>
<dbReference type="InterPro" id="IPR036429">
    <property type="entry name" value="SpoA-like_sf"/>
</dbReference>
<dbReference type="Proteomes" id="UP001183817">
    <property type="component" value="Unassembled WGS sequence"/>
</dbReference>
<dbReference type="PRINTS" id="PR00956">
    <property type="entry name" value="FLGMOTORFLIN"/>
</dbReference>
<evidence type="ECO:0000256" key="3">
    <source>
        <dbReference type="ARBA" id="ARBA00022475"/>
    </source>
</evidence>
<comment type="similarity">
    <text evidence="2">Belongs to the FliN/MopA/SpaO family.</text>
</comment>
<evidence type="ECO:0000256" key="5">
    <source>
        <dbReference type="ARBA" id="ARBA00022779"/>
    </source>
</evidence>
<evidence type="ECO:0000259" key="7">
    <source>
        <dbReference type="Pfam" id="PF01052"/>
    </source>
</evidence>
<dbReference type="PANTHER" id="PTHR43484">
    <property type="match status" value="1"/>
</dbReference>
<evidence type="ECO:0000256" key="4">
    <source>
        <dbReference type="ARBA" id="ARBA00022500"/>
    </source>
</evidence>
<comment type="caution">
    <text evidence="8">The sequence shown here is derived from an EMBL/GenBank/DDBJ whole genome shotgun (WGS) entry which is preliminary data.</text>
</comment>
<keyword evidence="4" id="KW-0145">Chemotaxis</keyword>
<organism evidence="8 9">
    <name type="scientific">Paeniglutamicibacter sulfureus</name>
    <dbReference type="NCBI Taxonomy" id="43666"/>
    <lineage>
        <taxon>Bacteria</taxon>
        <taxon>Bacillati</taxon>
        <taxon>Actinomycetota</taxon>
        <taxon>Actinomycetes</taxon>
        <taxon>Micrococcales</taxon>
        <taxon>Micrococcaceae</taxon>
        <taxon>Paeniglutamicibacter</taxon>
    </lineage>
</organism>
<evidence type="ECO:0000256" key="1">
    <source>
        <dbReference type="ARBA" id="ARBA00004413"/>
    </source>
</evidence>
<dbReference type="SUPFAM" id="SSF101801">
    <property type="entry name" value="Surface presentation of antigens (SPOA)"/>
    <property type="match status" value="1"/>
</dbReference>
<dbReference type="PANTHER" id="PTHR43484:SF1">
    <property type="entry name" value="FLAGELLAR MOTOR SWITCH PROTEIN FLIN"/>
    <property type="match status" value="1"/>
</dbReference>
<reference evidence="8 9" key="1">
    <citation type="submission" date="2023-07" db="EMBL/GenBank/DDBJ databases">
        <title>Sequencing the genomes of 1000 actinobacteria strains.</title>
        <authorList>
            <person name="Klenk H.-P."/>
        </authorList>
    </citation>
    <scope>NUCLEOTIDE SEQUENCE [LARGE SCALE GENOMIC DNA]</scope>
    <source>
        <strain evidence="8 9">DSM 20167</strain>
    </source>
</reference>
<dbReference type="Pfam" id="PF01052">
    <property type="entry name" value="FliMN_C"/>
    <property type="match status" value="1"/>
</dbReference>
<dbReference type="NCBIfam" id="TIGR02480">
    <property type="entry name" value="fliN"/>
    <property type="match status" value="1"/>
</dbReference>
<feature type="domain" description="Flagellar motor switch protein FliN-like C-terminal" evidence="7">
    <location>
        <begin position="171"/>
        <end position="241"/>
    </location>
</feature>
<accession>A0ABU2BMT8</accession>
<dbReference type="InterPro" id="IPR001543">
    <property type="entry name" value="FliN-like_C"/>
</dbReference>
<dbReference type="RefSeq" id="WP_310292603.1">
    <property type="nucleotide sequence ID" value="NZ_BAAAWO010000001.1"/>
</dbReference>
<dbReference type="InterPro" id="IPR012826">
    <property type="entry name" value="FliN"/>
</dbReference>
<dbReference type="InterPro" id="IPR051469">
    <property type="entry name" value="FliN/MopA/SpaO"/>
</dbReference>
<keyword evidence="8" id="KW-0966">Cell projection</keyword>
<protein>
    <submittedName>
        <fullName evidence="8">Flagellar motor switch protein FliN/FliY</fullName>
    </submittedName>
</protein>
<name>A0ABU2BMT8_9MICC</name>
<proteinExistence type="inferred from homology"/>
<evidence type="ECO:0000313" key="8">
    <source>
        <dbReference type="EMBL" id="MDR7359957.1"/>
    </source>
</evidence>
<evidence type="ECO:0000256" key="6">
    <source>
        <dbReference type="ARBA" id="ARBA00023136"/>
    </source>
</evidence>
<keyword evidence="9" id="KW-1185">Reference proteome</keyword>
<keyword evidence="3" id="KW-1003">Cell membrane</keyword>
<keyword evidence="8" id="KW-0969">Cilium</keyword>
<dbReference type="Gene3D" id="2.30.330.10">
    <property type="entry name" value="SpoA-like"/>
    <property type="match status" value="1"/>
</dbReference>
<dbReference type="InterPro" id="IPR001172">
    <property type="entry name" value="FliN_T3SS_HrcQb"/>
</dbReference>
<evidence type="ECO:0000313" key="9">
    <source>
        <dbReference type="Proteomes" id="UP001183817"/>
    </source>
</evidence>
<sequence length="248" mass="25253">MSPEPTSIPVLHSTALYSAAAEALAGMLPTTSPVTAVLHSGTRDASMLQGSGELVSAGFVGQHSADVLLSVAAPMLGGAPGGPGSLVSAADILRPALEAATGVLGAGVLSTDSAVHADAMLGDAETVCFELHSAGKEIGFFAIRIRNNEPNQLPAGSALEGREDVASRLGRINNVEMALTVEIGRTRMSVRDVLGLEPGAVVELDRSAGAPADILLNGRLIALGEVVVMDQDYGVRITQILDVNEGLA</sequence>
<keyword evidence="6" id="KW-0472">Membrane</keyword>
<gene>
    <name evidence="8" type="ORF">J2S64_003648</name>
</gene>
<evidence type="ECO:0000256" key="2">
    <source>
        <dbReference type="ARBA" id="ARBA00009226"/>
    </source>
</evidence>
<keyword evidence="5" id="KW-0283">Flagellar rotation</keyword>
<comment type="subcellular location">
    <subcellularLocation>
        <location evidence="1">Cell membrane</location>
        <topology evidence="1">Peripheral membrane protein</topology>
        <orientation evidence="1">Cytoplasmic side</orientation>
    </subcellularLocation>
</comment>
<keyword evidence="8" id="KW-0282">Flagellum</keyword>